<gene>
    <name evidence="4" type="ORF">H310_12505</name>
</gene>
<protein>
    <recommendedName>
        <fullName evidence="3">DDE Tnp4 domain-containing protein</fullName>
    </recommendedName>
</protein>
<dbReference type="Pfam" id="PF13359">
    <property type="entry name" value="DDE_Tnp_4"/>
    <property type="match status" value="1"/>
</dbReference>
<reference evidence="4" key="1">
    <citation type="submission" date="2013-12" db="EMBL/GenBank/DDBJ databases">
        <title>The Genome Sequence of Aphanomyces invadans NJM9701.</title>
        <authorList>
            <consortium name="The Broad Institute Genomics Platform"/>
            <person name="Russ C."/>
            <person name="Tyler B."/>
            <person name="van West P."/>
            <person name="Dieguez-Uribeondo J."/>
            <person name="Young S.K."/>
            <person name="Zeng Q."/>
            <person name="Gargeya S."/>
            <person name="Fitzgerald M."/>
            <person name="Abouelleil A."/>
            <person name="Alvarado L."/>
            <person name="Chapman S.B."/>
            <person name="Gainer-Dewar J."/>
            <person name="Goldberg J."/>
            <person name="Griggs A."/>
            <person name="Gujja S."/>
            <person name="Hansen M."/>
            <person name="Howarth C."/>
            <person name="Imamovic A."/>
            <person name="Ireland A."/>
            <person name="Larimer J."/>
            <person name="McCowan C."/>
            <person name="Murphy C."/>
            <person name="Pearson M."/>
            <person name="Poon T.W."/>
            <person name="Priest M."/>
            <person name="Roberts A."/>
            <person name="Saif S."/>
            <person name="Shea T."/>
            <person name="Sykes S."/>
            <person name="Wortman J."/>
            <person name="Nusbaum C."/>
            <person name="Birren B."/>
        </authorList>
    </citation>
    <scope>NUCLEOTIDE SEQUENCE [LARGE SCALE GENOMIC DNA]</scope>
    <source>
        <strain evidence="4">NJM9701</strain>
    </source>
</reference>
<name>A0A024THK6_9STRA</name>
<comment type="cofactor">
    <cofactor evidence="1">
        <name>a divalent metal cation</name>
        <dbReference type="ChEBI" id="CHEBI:60240"/>
    </cofactor>
</comment>
<proteinExistence type="predicted"/>
<dbReference type="EMBL" id="KI913991">
    <property type="protein sequence ID" value="ETV93454.1"/>
    <property type="molecule type" value="Genomic_DNA"/>
</dbReference>
<sequence length="194" mass="21955">MYGFKVEASVSPDGRLVDMSEPHLGSVADLTILRYRIDNHRHALTKSAEELLVPDHGEQAQDHPDMWVMLLDKSYYGAAADLRAIHPKKNPPRGLLDQDNIARNRRVSSDTVLVENIFGRVCSLWKISYSTIAWNQGVYDEIQRHSFTVCGIVLFLPVMMQWPEPTQRSVLKCSESPVIVECNAYALSRGRGNF</sequence>
<evidence type="ECO:0000256" key="1">
    <source>
        <dbReference type="ARBA" id="ARBA00001968"/>
    </source>
</evidence>
<dbReference type="InterPro" id="IPR027806">
    <property type="entry name" value="HARBI1_dom"/>
</dbReference>
<accession>A0A024THK6</accession>
<evidence type="ECO:0000313" key="4">
    <source>
        <dbReference type="EMBL" id="ETV93454.1"/>
    </source>
</evidence>
<dbReference type="RefSeq" id="XP_008877796.1">
    <property type="nucleotide sequence ID" value="XM_008879574.1"/>
</dbReference>
<feature type="domain" description="DDE Tnp4" evidence="3">
    <location>
        <begin position="2"/>
        <end position="135"/>
    </location>
</feature>
<evidence type="ECO:0000259" key="3">
    <source>
        <dbReference type="Pfam" id="PF13359"/>
    </source>
</evidence>
<keyword evidence="2" id="KW-0479">Metal-binding</keyword>
<dbReference type="GeneID" id="20089555"/>
<dbReference type="OrthoDB" id="164601at2759"/>
<organism evidence="4">
    <name type="scientific">Aphanomyces invadans</name>
    <dbReference type="NCBI Taxonomy" id="157072"/>
    <lineage>
        <taxon>Eukaryota</taxon>
        <taxon>Sar</taxon>
        <taxon>Stramenopiles</taxon>
        <taxon>Oomycota</taxon>
        <taxon>Saprolegniomycetes</taxon>
        <taxon>Saprolegniales</taxon>
        <taxon>Verrucalvaceae</taxon>
        <taxon>Aphanomyces</taxon>
    </lineage>
</organism>
<dbReference type="AlphaFoldDB" id="A0A024THK6"/>
<dbReference type="VEuPathDB" id="FungiDB:H310_12505"/>
<evidence type="ECO:0000256" key="2">
    <source>
        <dbReference type="ARBA" id="ARBA00022723"/>
    </source>
</evidence>
<dbReference type="GO" id="GO:0046872">
    <property type="term" value="F:metal ion binding"/>
    <property type="evidence" value="ECO:0007669"/>
    <property type="project" value="UniProtKB-KW"/>
</dbReference>